<dbReference type="Gene3D" id="2.60.40.1120">
    <property type="entry name" value="Carboxypeptidase-like, regulatory domain"/>
    <property type="match status" value="1"/>
</dbReference>
<dbReference type="SUPFAM" id="SSF56935">
    <property type="entry name" value="Porins"/>
    <property type="match status" value="1"/>
</dbReference>
<sequence>MKHFTLLALKNQFNKTPKIMKRKILYLIKMVSKNLLYGCILQCIFMTTLLANDSKAQIKPIDETFLRLANKEWSLKEVFEALESKTQYVFVFPDDLLSGRDPLVLKTGRQSVNDILIQVAQSSRLKFRQVNNAIYVGGSNDSEPQDEITIAFDFVEISGKVVDQDGSPIPGATVLVEGTSTGTATDIDGNFTIEAAEGAVLLFSFIGYEPQRITVANQTNLTVTLREDQSSLEEVVVVGYGTQKKVNVIGSVSQITSENIENRPVQQLSQAITGQMPGVTVIQRSGRPGQSGGNIRVRGVGSFGATPSALILIDGIPGNMNDINPDDVQSISVLKDASSAAIYGARAANGVILVTTKNGSAKKMTVSYNGYVGVNRPTQLPQFVDSWDYAAMYNIASGSNSYTEEDIANYRSQSDPDNYPNTRFLDHVFAGDGVQTGHTLTLNGGDENNKYFLSAGILSQEGIVPKNKYDRYNLRLNLENKLGEHFKLTTRLFGSIEERNEPQATANKGGELSDQLIQNAIRYPAVYLGQASNGDFGIGPESGGTPVSWLQSDSYLTNPRTRTGINMKLDWTPVEGLVFSAIGGYNSFLLEQRSYLASQRLNDDVFHAQSYLNQFSNKEIFKTAQLIGEYSKSFNKNNLDFLLGYTFENQINTYFNGYRQDFPSNDYTVIDMGGADNQRVGGFDEQWAIQSLITRVKFNHDEKYLFETTLRYDGSSRFPENNKYALFPSMALGWRLSDEVLLEDWTWLSDLKLKASWGVLGNQNIGNYPYQTVLNSGRNYPFGGSISTGAAYSDYRDANIRWESTETLDFGAETSFLEGKLSFNFTYFNRNTTDILFQPTASVSSILGVGIGEVNTGAARNRGWEFDFGYRDQIDQFQYNISGNFSIINNEVVTLGLGNVEQPNGMVGNGSSLFLGFPMEMYYGYESDGVFINEEEIGSWPNQAAITPNPQPGDIRYKDISGPDGVPDGRVDPTYDRTFLGSRIPKYTYGLNFGSRYKGFDVSVFLQGVAGVSGFLNNYAGWAFFNLGNIQEWQMNGRFDPQSPERYPAYPRLEVITNSGTPNTVLSDFWVTNASYLRVKNLQLGYTLPPAVLERIRLQNLRIYLSGENVLSFTSYVEGWDPEINTGGAYYPILATYTLGVNARF</sequence>
<evidence type="ECO:0000256" key="4">
    <source>
        <dbReference type="ARBA" id="ARBA00022692"/>
    </source>
</evidence>
<dbReference type="NCBIfam" id="TIGR04056">
    <property type="entry name" value="OMP_RagA_SusC"/>
    <property type="match status" value="1"/>
</dbReference>
<dbReference type="STRING" id="388280.SAMN04488057_1218"/>
<protein>
    <submittedName>
        <fullName evidence="9">TonB-linked outer membrane protein, SusC/RagA family</fullName>
    </submittedName>
</protein>
<dbReference type="Pfam" id="PF07715">
    <property type="entry name" value="Plug"/>
    <property type="match status" value="1"/>
</dbReference>
<evidence type="ECO:0000313" key="10">
    <source>
        <dbReference type="Proteomes" id="UP000184513"/>
    </source>
</evidence>
<dbReference type="InterPro" id="IPR039426">
    <property type="entry name" value="TonB-dep_rcpt-like"/>
</dbReference>
<evidence type="ECO:0000313" key="9">
    <source>
        <dbReference type="EMBL" id="SHN32981.1"/>
    </source>
</evidence>
<dbReference type="NCBIfam" id="TIGR04057">
    <property type="entry name" value="SusC_RagA_signa"/>
    <property type="match status" value="1"/>
</dbReference>
<evidence type="ECO:0000259" key="8">
    <source>
        <dbReference type="Pfam" id="PF07715"/>
    </source>
</evidence>
<evidence type="ECO:0000256" key="5">
    <source>
        <dbReference type="ARBA" id="ARBA00023136"/>
    </source>
</evidence>
<organism evidence="9 10">
    <name type="scientific">Cyclobacterium lianum</name>
    <dbReference type="NCBI Taxonomy" id="388280"/>
    <lineage>
        <taxon>Bacteria</taxon>
        <taxon>Pseudomonadati</taxon>
        <taxon>Bacteroidota</taxon>
        <taxon>Cytophagia</taxon>
        <taxon>Cytophagales</taxon>
        <taxon>Cyclobacteriaceae</taxon>
        <taxon>Cyclobacterium</taxon>
    </lineage>
</organism>
<dbReference type="FunFam" id="2.170.130.10:FF:000003">
    <property type="entry name" value="SusC/RagA family TonB-linked outer membrane protein"/>
    <property type="match status" value="1"/>
</dbReference>
<evidence type="ECO:0000256" key="3">
    <source>
        <dbReference type="ARBA" id="ARBA00022452"/>
    </source>
</evidence>
<dbReference type="InterPro" id="IPR012910">
    <property type="entry name" value="Plug_dom"/>
</dbReference>
<dbReference type="EMBL" id="FRCY01000021">
    <property type="protein sequence ID" value="SHN32981.1"/>
    <property type="molecule type" value="Genomic_DNA"/>
</dbReference>
<gene>
    <name evidence="9" type="ORF">SAMN04488057_1218</name>
</gene>
<dbReference type="InterPro" id="IPR036942">
    <property type="entry name" value="Beta-barrel_TonB_sf"/>
</dbReference>
<dbReference type="FunFam" id="2.60.40.1120:FF:000003">
    <property type="entry name" value="Outer membrane protein Omp121"/>
    <property type="match status" value="1"/>
</dbReference>
<dbReference type="Gene3D" id="2.170.130.10">
    <property type="entry name" value="TonB-dependent receptor, plug domain"/>
    <property type="match status" value="1"/>
</dbReference>
<proteinExistence type="inferred from homology"/>
<dbReference type="Proteomes" id="UP000184513">
    <property type="component" value="Unassembled WGS sequence"/>
</dbReference>
<comment type="similarity">
    <text evidence="7">Belongs to the TonB-dependent receptor family.</text>
</comment>
<dbReference type="Pfam" id="PF13715">
    <property type="entry name" value="CarbopepD_reg_2"/>
    <property type="match status" value="1"/>
</dbReference>
<evidence type="ECO:0000256" key="7">
    <source>
        <dbReference type="PROSITE-ProRule" id="PRU01360"/>
    </source>
</evidence>
<evidence type="ECO:0000256" key="6">
    <source>
        <dbReference type="ARBA" id="ARBA00023237"/>
    </source>
</evidence>
<evidence type="ECO:0000256" key="2">
    <source>
        <dbReference type="ARBA" id="ARBA00022448"/>
    </source>
</evidence>
<accession>A0A1M7QPA3</accession>
<evidence type="ECO:0000256" key="1">
    <source>
        <dbReference type="ARBA" id="ARBA00004571"/>
    </source>
</evidence>
<dbReference type="SUPFAM" id="SSF49464">
    <property type="entry name" value="Carboxypeptidase regulatory domain-like"/>
    <property type="match status" value="1"/>
</dbReference>
<dbReference type="InterPro" id="IPR023996">
    <property type="entry name" value="TonB-dep_OMP_SusC/RagA"/>
</dbReference>
<keyword evidence="6 7" id="KW-0998">Cell outer membrane</keyword>
<keyword evidence="2 7" id="KW-0813">Transport</keyword>
<keyword evidence="3 7" id="KW-1134">Transmembrane beta strand</keyword>
<keyword evidence="4 7" id="KW-0812">Transmembrane</keyword>
<keyword evidence="5 7" id="KW-0472">Membrane</keyword>
<dbReference type="InterPro" id="IPR008969">
    <property type="entry name" value="CarboxyPept-like_regulatory"/>
</dbReference>
<dbReference type="InterPro" id="IPR037066">
    <property type="entry name" value="Plug_dom_sf"/>
</dbReference>
<dbReference type="Gene3D" id="2.40.170.20">
    <property type="entry name" value="TonB-dependent receptor, beta-barrel domain"/>
    <property type="match status" value="1"/>
</dbReference>
<dbReference type="AlphaFoldDB" id="A0A1M7QPA3"/>
<keyword evidence="10" id="KW-1185">Reference proteome</keyword>
<reference evidence="9 10" key="1">
    <citation type="submission" date="2016-11" db="EMBL/GenBank/DDBJ databases">
        <authorList>
            <person name="Jaros S."/>
            <person name="Januszkiewicz K."/>
            <person name="Wedrychowicz H."/>
        </authorList>
    </citation>
    <scope>NUCLEOTIDE SEQUENCE [LARGE SCALE GENOMIC DNA]</scope>
    <source>
        <strain evidence="9 10">CGMCC 1.6102</strain>
    </source>
</reference>
<comment type="subcellular location">
    <subcellularLocation>
        <location evidence="1 7">Cell outer membrane</location>
        <topology evidence="1 7">Multi-pass membrane protein</topology>
    </subcellularLocation>
</comment>
<dbReference type="GO" id="GO:0009279">
    <property type="term" value="C:cell outer membrane"/>
    <property type="evidence" value="ECO:0007669"/>
    <property type="project" value="UniProtKB-SubCell"/>
</dbReference>
<dbReference type="InterPro" id="IPR023997">
    <property type="entry name" value="TonB-dep_OMP_SusC/RagA_CS"/>
</dbReference>
<feature type="domain" description="TonB-dependent receptor plug" evidence="8">
    <location>
        <begin position="245"/>
        <end position="351"/>
    </location>
</feature>
<name>A0A1M7QPA3_9BACT</name>
<dbReference type="PROSITE" id="PS52016">
    <property type="entry name" value="TONB_DEPENDENT_REC_3"/>
    <property type="match status" value="1"/>
</dbReference>